<dbReference type="InterPro" id="IPR003609">
    <property type="entry name" value="Pan_app"/>
</dbReference>
<evidence type="ECO:0000313" key="4">
    <source>
        <dbReference type="Proteomes" id="UP000803844"/>
    </source>
</evidence>
<feature type="signal peptide" evidence="1">
    <location>
        <begin position="1"/>
        <end position="22"/>
    </location>
</feature>
<evidence type="ECO:0000256" key="1">
    <source>
        <dbReference type="SAM" id="SignalP"/>
    </source>
</evidence>
<protein>
    <recommendedName>
        <fullName evidence="2">Apple domain-containing protein</fullName>
    </recommendedName>
</protein>
<dbReference type="GeneID" id="63836974"/>
<dbReference type="PROSITE" id="PS50948">
    <property type="entry name" value="PAN"/>
    <property type="match status" value="1"/>
</dbReference>
<keyword evidence="4" id="KW-1185">Reference proteome</keyword>
<name>A0A9P4XVW5_CRYP1</name>
<dbReference type="AlphaFoldDB" id="A0A9P4XVW5"/>
<keyword evidence="1" id="KW-0732">Signal</keyword>
<feature type="non-terminal residue" evidence="3">
    <location>
        <position position="172"/>
    </location>
</feature>
<proteinExistence type="predicted"/>
<evidence type="ECO:0000313" key="3">
    <source>
        <dbReference type="EMBL" id="KAF3761881.1"/>
    </source>
</evidence>
<feature type="chain" id="PRO_5040197239" description="Apple domain-containing protein" evidence="1">
    <location>
        <begin position="23"/>
        <end position="172"/>
    </location>
</feature>
<comment type="caution">
    <text evidence="3">The sequence shown here is derived from an EMBL/GenBank/DDBJ whole genome shotgun (WGS) entry which is preliminary data.</text>
</comment>
<feature type="domain" description="Apple" evidence="2">
    <location>
        <begin position="36"/>
        <end position="113"/>
    </location>
</feature>
<dbReference type="EMBL" id="MU032351">
    <property type="protein sequence ID" value="KAF3761881.1"/>
    <property type="molecule type" value="Genomic_DNA"/>
</dbReference>
<reference evidence="3" key="1">
    <citation type="journal article" date="2020" name="Phytopathology">
        <title>Genome sequence of the chestnut blight fungus Cryphonectria parasitica EP155: A fundamental resource for an archetypical invasive plant pathogen.</title>
        <authorList>
            <person name="Crouch J.A."/>
            <person name="Dawe A."/>
            <person name="Aerts A."/>
            <person name="Barry K."/>
            <person name="Churchill A.C.L."/>
            <person name="Grimwood J."/>
            <person name="Hillman B."/>
            <person name="Milgroom M.G."/>
            <person name="Pangilinan J."/>
            <person name="Smith M."/>
            <person name="Salamov A."/>
            <person name="Schmutz J."/>
            <person name="Yadav J."/>
            <person name="Grigoriev I.V."/>
            <person name="Nuss D."/>
        </authorList>
    </citation>
    <scope>NUCLEOTIDE SEQUENCE</scope>
    <source>
        <strain evidence="3">EP155</strain>
    </source>
</reference>
<sequence>MVSSSLVGGAVAALYFGRLALAQTTTSTAATATPTCGLVGYDEGSELAYYGDSATEVYSSFSACSSQCDSTSGCLSFAIDPSVACILYSVAAENNVVVSSGSPWTFFDKGGVCPTVATSSASSTSTAPAATPTCSGLVGYDAGGTNIGYYADAASATYAGCLALCNANAACL</sequence>
<dbReference type="Proteomes" id="UP000803844">
    <property type="component" value="Unassembled WGS sequence"/>
</dbReference>
<dbReference type="RefSeq" id="XP_040772860.1">
    <property type="nucleotide sequence ID" value="XM_040919845.1"/>
</dbReference>
<gene>
    <name evidence="3" type="ORF">M406DRAFT_324261</name>
</gene>
<accession>A0A9P4XVW5</accession>
<evidence type="ECO:0000259" key="2">
    <source>
        <dbReference type="PROSITE" id="PS50948"/>
    </source>
</evidence>
<organism evidence="3 4">
    <name type="scientific">Cryphonectria parasitica (strain ATCC 38755 / EP155)</name>
    <dbReference type="NCBI Taxonomy" id="660469"/>
    <lineage>
        <taxon>Eukaryota</taxon>
        <taxon>Fungi</taxon>
        <taxon>Dikarya</taxon>
        <taxon>Ascomycota</taxon>
        <taxon>Pezizomycotina</taxon>
        <taxon>Sordariomycetes</taxon>
        <taxon>Sordariomycetidae</taxon>
        <taxon>Diaporthales</taxon>
        <taxon>Cryphonectriaceae</taxon>
        <taxon>Cryphonectria-Endothia species complex</taxon>
        <taxon>Cryphonectria</taxon>
    </lineage>
</organism>